<feature type="compositionally biased region" description="Polar residues" evidence="6">
    <location>
        <begin position="50"/>
        <end position="67"/>
    </location>
</feature>
<dbReference type="Pfam" id="PF08530">
    <property type="entry name" value="PepX_C"/>
    <property type="match status" value="1"/>
</dbReference>
<name>A0ABS5B0W9_9STRE</name>
<accession>A0ABS5B0W9</accession>
<dbReference type="InterPro" id="IPR019931">
    <property type="entry name" value="LPXTG_anchor"/>
</dbReference>
<dbReference type="EMBL" id="PRDG01000001">
    <property type="protein sequence ID" value="MBP2622400.1"/>
    <property type="molecule type" value="Genomic_DNA"/>
</dbReference>
<evidence type="ECO:0000256" key="7">
    <source>
        <dbReference type="SAM" id="SignalP"/>
    </source>
</evidence>
<keyword evidence="2" id="KW-0964">Secreted</keyword>
<dbReference type="PROSITE" id="PS50847">
    <property type="entry name" value="GRAM_POS_ANCHORING"/>
    <property type="match status" value="1"/>
</dbReference>
<evidence type="ECO:0000256" key="3">
    <source>
        <dbReference type="ARBA" id="ARBA00022729"/>
    </source>
</evidence>
<dbReference type="Gene3D" id="3.40.50.1820">
    <property type="entry name" value="alpha/beta hydrolase"/>
    <property type="match status" value="1"/>
</dbReference>
<reference evidence="9 10" key="1">
    <citation type="submission" date="2018-02" db="EMBL/GenBank/DDBJ databases">
        <title>Draft genome sequence of Streptococcus oricebi CCUG 70868T type strain.</title>
        <authorList>
            <person name="Mendez V."/>
            <person name="Salva-Serra F."/>
            <person name="Jaen-Luchoro D."/>
            <person name="Gonzales-Siles L."/>
            <person name="Karlsson R."/>
            <person name="Engstrom-Jakobsson H."/>
            <person name="Busquets A."/>
            <person name="Gomila M."/>
            <person name="Pineiro-Iglesias B."/>
            <person name="Bennasar-Figueras A."/>
            <person name="Seeger M."/>
            <person name="Moore E."/>
        </authorList>
    </citation>
    <scope>NUCLEOTIDE SEQUENCE [LARGE SCALE GENOMIC DNA]</scope>
    <source>
        <strain evidence="9 10">CCUG 70868</strain>
    </source>
</reference>
<dbReference type="Pfam" id="PF00746">
    <property type="entry name" value="Gram_pos_anchor"/>
    <property type="match status" value="1"/>
</dbReference>
<dbReference type="Pfam" id="PF02129">
    <property type="entry name" value="Peptidase_S15"/>
    <property type="match status" value="1"/>
</dbReference>
<keyword evidence="1" id="KW-0134">Cell wall</keyword>
<keyword evidence="5" id="KW-0572">Peptidoglycan-anchor</keyword>
<dbReference type="InterPro" id="IPR029058">
    <property type="entry name" value="AB_hydrolase_fold"/>
</dbReference>
<dbReference type="SUPFAM" id="SSF49785">
    <property type="entry name" value="Galactose-binding domain-like"/>
    <property type="match status" value="1"/>
</dbReference>
<sequence>MKKKKLLTVLLPSLLLAPMVLAQVVQAEEVKAQTENVESEPADLAASSGLIVQTNPSPDQSQENQISKEPVQPLEPSQDPKNEDQEKVRSEVQPQAEKEQEGLPSEPNRPAIKEASVLATAPAGLSAKDLAGYTGQASDGLSDQVLSVQEAVYQLLDWAALKKEQLGSSQEDYLNFARSLGMISPDQDLSQPVDASQAQAMYSIAQKLYQAYRADKKAPLFLNGRAQPIFPYSSGQKDKDEDYSYENSDIVRFTVYVETDYDLDGDGKRDLVKTLVQLPKAVAQGDFKASTIFEARPYVAGTLNEDYVTLEKLGMQSSGPYDLEEVRKNPPAKRTPLGSKTTIEAAKEAKASDWYYYSPWEYLYDYEDLTWYDYFLVRGYAFVSSAGLGTKGSEGFNTTGSDLEIAAFKNIIEWINGKRVAYTNKTDNIQIKADWANGKVGMTGLSWAGTTTFGVAATGVEGLKTIVPAAGIASWYDYFNSQGSAFSNPPFSDLSWLSLYVASRILDPDDWNAIQGKYADYINQLNKDQAAHGHHYSDVWQERDYTLDAPNKLKTSALLVHGLNDDNVKTKHFELMYEALKKAGQKVKMYLHQGDHIYPAKMSLGYGIKANGQDFYDLLNTWLSHYLYDVDNQAEDLPAVLAQNNYDPSKWTSYDSWESKNRLTLSAQSKDQEVTISSDYEKAGISDPRTNRNQAVSHQSSSANATYVVQVPKDITIKGNIPVQFRAALAKGQGSNFQVNAMLVDLADEDFSVVGTGAVEANGQKGAFWMGSNLENLDIKTFATNPSKYKVIAKGWLNLANPGSGYASASSRQSIEPKPGEFHDYTMYLQPNVYQVRKGHKLALVLNTYDPTDLTIDSHYEVTFKTDSIKALIPIVEDSLALNAGYLSYLPEEMNQTKEEDPGSSRPERLEQSPETPQVIKLGVGQSWLGNSPAQGAQLPKTGTKENSNVFWLAALAIAASLGLNFSRKKEDC</sequence>
<comment type="caution">
    <text evidence="9">The sequence shown here is derived from an EMBL/GenBank/DDBJ whole genome shotgun (WGS) entry which is preliminary data.</text>
</comment>
<feature type="domain" description="Gram-positive cocci surface proteins LPxTG" evidence="8">
    <location>
        <begin position="939"/>
        <end position="973"/>
    </location>
</feature>
<keyword evidence="9" id="KW-0031">Aminopeptidase</keyword>
<evidence type="ECO:0000256" key="2">
    <source>
        <dbReference type="ARBA" id="ARBA00022525"/>
    </source>
</evidence>
<dbReference type="InterPro" id="IPR000383">
    <property type="entry name" value="Xaa-Pro-like_dom"/>
</dbReference>
<evidence type="ECO:0000313" key="9">
    <source>
        <dbReference type="EMBL" id="MBP2622400.1"/>
    </source>
</evidence>
<keyword evidence="3 7" id="KW-0732">Signal</keyword>
<dbReference type="InterPro" id="IPR013736">
    <property type="entry name" value="Xaa-Pro_dipept_C"/>
</dbReference>
<feature type="compositionally biased region" description="Basic and acidic residues" evidence="6">
    <location>
        <begin position="78"/>
        <end position="101"/>
    </location>
</feature>
<dbReference type="Gene3D" id="2.60.120.260">
    <property type="entry name" value="Galactose-binding domain-like"/>
    <property type="match status" value="1"/>
</dbReference>
<dbReference type="RefSeq" id="WP_209626276.1">
    <property type="nucleotide sequence ID" value="NZ_PRDG01000001.1"/>
</dbReference>
<dbReference type="NCBIfam" id="TIGR01167">
    <property type="entry name" value="LPXTG_anchor"/>
    <property type="match status" value="1"/>
</dbReference>
<evidence type="ECO:0000259" key="8">
    <source>
        <dbReference type="PROSITE" id="PS50847"/>
    </source>
</evidence>
<keyword evidence="4" id="KW-0378">Hydrolase</keyword>
<feature type="signal peptide" evidence="7">
    <location>
        <begin position="1"/>
        <end position="22"/>
    </location>
</feature>
<dbReference type="Proteomes" id="UP001519296">
    <property type="component" value="Unassembled WGS sequence"/>
</dbReference>
<feature type="region of interest" description="Disordered" evidence="6">
    <location>
        <begin position="895"/>
        <end position="915"/>
    </location>
</feature>
<protein>
    <submittedName>
        <fullName evidence="9">X-prolyl-dipeptidyl aminopeptidase</fullName>
    </submittedName>
</protein>
<evidence type="ECO:0000256" key="4">
    <source>
        <dbReference type="ARBA" id="ARBA00022801"/>
    </source>
</evidence>
<dbReference type="GO" id="GO:0004177">
    <property type="term" value="F:aminopeptidase activity"/>
    <property type="evidence" value="ECO:0007669"/>
    <property type="project" value="UniProtKB-KW"/>
</dbReference>
<dbReference type="SMART" id="SM00939">
    <property type="entry name" value="PepX_C"/>
    <property type="match status" value="1"/>
</dbReference>
<proteinExistence type="predicted"/>
<evidence type="ECO:0000256" key="1">
    <source>
        <dbReference type="ARBA" id="ARBA00022512"/>
    </source>
</evidence>
<organism evidence="9 10">
    <name type="scientific">Streptococcus oricebi</name>
    <dbReference type="NCBI Taxonomy" id="1547447"/>
    <lineage>
        <taxon>Bacteria</taxon>
        <taxon>Bacillati</taxon>
        <taxon>Bacillota</taxon>
        <taxon>Bacilli</taxon>
        <taxon>Lactobacillales</taxon>
        <taxon>Streptococcaceae</taxon>
        <taxon>Streptococcus</taxon>
    </lineage>
</organism>
<evidence type="ECO:0000313" key="10">
    <source>
        <dbReference type="Proteomes" id="UP001519296"/>
    </source>
</evidence>
<feature type="chain" id="PRO_5047053700" evidence="7">
    <location>
        <begin position="23"/>
        <end position="973"/>
    </location>
</feature>
<feature type="region of interest" description="Disordered" evidence="6">
    <location>
        <begin position="33"/>
        <end position="110"/>
    </location>
</feature>
<evidence type="ECO:0000256" key="6">
    <source>
        <dbReference type="SAM" id="MobiDB-lite"/>
    </source>
</evidence>
<feature type="compositionally biased region" description="Basic and acidic residues" evidence="6">
    <location>
        <begin position="895"/>
        <end position="912"/>
    </location>
</feature>
<evidence type="ECO:0000256" key="5">
    <source>
        <dbReference type="ARBA" id="ARBA00023088"/>
    </source>
</evidence>
<gene>
    <name evidence="9" type="ORF">C4K46_00425</name>
</gene>
<keyword evidence="10" id="KW-1185">Reference proteome</keyword>
<dbReference type="InterPro" id="IPR008979">
    <property type="entry name" value="Galactose-bd-like_sf"/>
</dbReference>
<dbReference type="Gene3D" id="1.10.246.70">
    <property type="match status" value="1"/>
</dbReference>
<dbReference type="SUPFAM" id="SSF53474">
    <property type="entry name" value="alpha/beta-Hydrolases"/>
    <property type="match status" value="1"/>
</dbReference>
<keyword evidence="9" id="KW-0645">Protease</keyword>